<evidence type="ECO:0000313" key="15">
    <source>
        <dbReference type="Proteomes" id="UP001139971"/>
    </source>
</evidence>
<comment type="catalytic activity">
    <reaction evidence="10 11">
        <text>L-threonyl-[protein] + FAD = FMN-L-threonyl-[protein] + AMP + H(+)</text>
        <dbReference type="Rhea" id="RHEA:36847"/>
        <dbReference type="Rhea" id="RHEA-COMP:11060"/>
        <dbReference type="Rhea" id="RHEA-COMP:11061"/>
        <dbReference type="ChEBI" id="CHEBI:15378"/>
        <dbReference type="ChEBI" id="CHEBI:30013"/>
        <dbReference type="ChEBI" id="CHEBI:57692"/>
        <dbReference type="ChEBI" id="CHEBI:74257"/>
        <dbReference type="ChEBI" id="CHEBI:456215"/>
        <dbReference type="EC" id="2.7.1.180"/>
    </reaction>
</comment>
<evidence type="ECO:0000256" key="4">
    <source>
        <dbReference type="ARBA" id="ARBA00022630"/>
    </source>
</evidence>
<dbReference type="SUPFAM" id="SSF143631">
    <property type="entry name" value="ApbE-like"/>
    <property type="match status" value="1"/>
</dbReference>
<name>A0A9X4BJL0_9GAMM</name>
<accession>A0A9X4BJL0</accession>
<dbReference type="EMBL" id="JAOVZO020000019">
    <property type="protein sequence ID" value="MDC8014773.1"/>
    <property type="molecule type" value="Genomic_DNA"/>
</dbReference>
<comment type="caution">
    <text evidence="14">The sequence shown here is derived from an EMBL/GenBank/DDBJ whole genome shotgun (WGS) entry which is preliminary data.</text>
</comment>
<evidence type="ECO:0000256" key="5">
    <source>
        <dbReference type="ARBA" id="ARBA00022679"/>
    </source>
</evidence>
<dbReference type="Proteomes" id="UP001139971">
    <property type="component" value="Unassembled WGS sequence"/>
</dbReference>
<keyword evidence="6 11" id="KW-0479">Metal-binding</keyword>
<reference evidence="14" key="1">
    <citation type="submission" date="2023-02" db="EMBL/GenBank/DDBJ databases">
        <title>Tahibacter soli sp. nov. isolated from soil.</title>
        <authorList>
            <person name="Baek J.H."/>
            <person name="Lee J.K."/>
            <person name="Choi D.G."/>
            <person name="Jeon C.O."/>
        </authorList>
    </citation>
    <scope>NUCLEOTIDE SEQUENCE</scope>
    <source>
        <strain evidence="14">BL</strain>
    </source>
</reference>
<dbReference type="AlphaFoldDB" id="A0A9X4BJL0"/>
<evidence type="ECO:0000256" key="6">
    <source>
        <dbReference type="ARBA" id="ARBA00022723"/>
    </source>
</evidence>
<dbReference type="PANTHER" id="PTHR30040:SF2">
    <property type="entry name" value="FAD:PROTEIN FMN TRANSFERASE"/>
    <property type="match status" value="1"/>
</dbReference>
<evidence type="ECO:0000256" key="8">
    <source>
        <dbReference type="ARBA" id="ARBA00022842"/>
    </source>
</evidence>
<protein>
    <recommendedName>
        <fullName evidence="3 11">FAD:protein FMN transferase</fullName>
        <ecNumber evidence="2 11">2.7.1.180</ecNumber>
    </recommendedName>
    <alternativeName>
        <fullName evidence="9 11">Flavin transferase</fullName>
    </alternativeName>
</protein>
<feature type="binding site" evidence="12">
    <location>
        <position position="179"/>
    </location>
    <ligand>
        <name>Mg(2+)</name>
        <dbReference type="ChEBI" id="CHEBI:18420"/>
    </ligand>
</feature>
<evidence type="ECO:0000256" key="11">
    <source>
        <dbReference type="PIRNR" id="PIRNR006268"/>
    </source>
</evidence>
<dbReference type="InterPro" id="IPR003374">
    <property type="entry name" value="ApbE-like_sf"/>
</dbReference>
<evidence type="ECO:0000256" key="7">
    <source>
        <dbReference type="ARBA" id="ARBA00022827"/>
    </source>
</evidence>
<comment type="similarity">
    <text evidence="1 11">Belongs to the ApbE family.</text>
</comment>
<feature type="chain" id="PRO_5040728918" description="FAD:protein FMN transferase" evidence="13">
    <location>
        <begin position="20"/>
        <end position="355"/>
    </location>
</feature>
<dbReference type="Pfam" id="PF02424">
    <property type="entry name" value="ApbE"/>
    <property type="match status" value="1"/>
</dbReference>
<feature type="signal peptide" evidence="13">
    <location>
        <begin position="1"/>
        <end position="19"/>
    </location>
</feature>
<keyword evidence="4 11" id="KW-0285">Flavoprotein</keyword>
<evidence type="ECO:0000256" key="1">
    <source>
        <dbReference type="ARBA" id="ARBA00008282"/>
    </source>
</evidence>
<dbReference type="GO" id="GO:0016740">
    <property type="term" value="F:transferase activity"/>
    <property type="evidence" value="ECO:0007669"/>
    <property type="project" value="UniProtKB-UniRule"/>
</dbReference>
<dbReference type="InterPro" id="IPR024932">
    <property type="entry name" value="ApbE"/>
</dbReference>
<feature type="binding site" evidence="12">
    <location>
        <position position="289"/>
    </location>
    <ligand>
        <name>Mg(2+)</name>
        <dbReference type="ChEBI" id="CHEBI:18420"/>
    </ligand>
</feature>
<keyword evidence="13" id="KW-0732">Signal</keyword>
<sequence length="355" mass="37309">MKRKGFAVLAALAAGGLFAYALLRPAAPQRGTFLAFGGITEAELRAPTDAVANDAFAAIAQILARDQREWHPWEMSDLMRLNAAIEQGQPYTVPPGLAGLIRRAQDGYARSGGLFNPAIGGLVGLWGFHTSDYPIRTPRPPPEAIARLMAGSPRMDDLTVGENGEVASRNRAVDLDLNGLAEGYAAEQIAEELARRGIAHALINVGGDVLALGDAGERPWRVVISSPQHAALASAQLSGREALFSSGNYNKFREEPGQRWGHVLDPRTGEPAHGVAAVSVIHPDAVIADIASTTLMIAGTAALAETARKLGVACAVLVDETGAVWITPAMKERIDFSTPPAAFNVTESLGANCGG</sequence>
<keyword evidence="5 11" id="KW-0808">Transferase</keyword>
<proteinExistence type="inferred from homology"/>
<evidence type="ECO:0000256" key="9">
    <source>
        <dbReference type="ARBA" id="ARBA00031306"/>
    </source>
</evidence>
<dbReference type="Gene3D" id="3.10.520.10">
    <property type="entry name" value="ApbE-like domains"/>
    <property type="match status" value="1"/>
</dbReference>
<dbReference type="RefSeq" id="WP_263540986.1">
    <property type="nucleotide sequence ID" value="NZ_JAOVZO020000019.1"/>
</dbReference>
<keyword evidence="7 11" id="KW-0274">FAD</keyword>
<gene>
    <name evidence="14" type="ORF">OD750_019690</name>
</gene>
<evidence type="ECO:0000256" key="3">
    <source>
        <dbReference type="ARBA" id="ARBA00016337"/>
    </source>
</evidence>
<dbReference type="PIRSF" id="PIRSF006268">
    <property type="entry name" value="ApbE"/>
    <property type="match status" value="1"/>
</dbReference>
<evidence type="ECO:0000313" key="14">
    <source>
        <dbReference type="EMBL" id="MDC8014773.1"/>
    </source>
</evidence>
<organism evidence="14 15">
    <name type="scientific">Tahibacter soli</name>
    <dbReference type="NCBI Taxonomy" id="2983605"/>
    <lineage>
        <taxon>Bacteria</taxon>
        <taxon>Pseudomonadati</taxon>
        <taxon>Pseudomonadota</taxon>
        <taxon>Gammaproteobacteria</taxon>
        <taxon>Lysobacterales</taxon>
        <taxon>Rhodanobacteraceae</taxon>
        <taxon>Tahibacter</taxon>
    </lineage>
</organism>
<comment type="cofactor">
    <cofactor evidence="12">
        <name>Mg(2+)</name>
        <dbReference type="ChEBI" id="CHEBI:18420"/>
    </cofactor>
    <cofactor evidence="12">
        <name>Mn(2+)</name>
        <dbReference type="ChEBI" id="CHEBI:29035"/>
    </cofactor>
    <text evidence="12">Magnesium. Can also use manganese.</text>
</comment>
<evidence type="ECO:0000256" key="10">
    <source>
        <dbReference type="ARBA" id="ARBA00048540"/>
    </source>
</evidence>
<dbReference type="PANTHER" id="PTHR30040">
    <property type="entry name" value="THIAMINE BIOSYNTHESIS LIPOPROTEIN APBE"/>
    <property type="match status" value="1"/>
</dbReference>
<keyword evidence="8 11" id="KW-0460">Magnesium</keyword>
<feature type="binding site" evidence="12">
    <location>
        <position position="293"/>
    </location>
    <ligand>
        <name>Mg(2+)</name>
        <dbReference type="ChEBI" id="CHEBI:18420"/>
    </ligand>
</feature>
<evidence type="ECO:0000256" key="12">
    <source>
        <dbReference type="PIRSR" id="PIRSR006268-2"/>
    </source>
</evidence>
<evidence type="ECO:0000256" key="13">
    <source>
        <dbReference type="SAM" id="SignalP"/>
    </source>
</evidence>
<dbReference type="EC" id="2.7.1.180" evidence="2 11"/>
<evidence type="ECO:0000256" key="2">
    <source>
        <dbReference type="ARBA" id="ARBA00011955"/>
    </source>
</evidence>
<keyword evidence="15" id="KW-1185">Reference proteome</keyword>
<dbReference type="GO" id="GO:0046872">
    <property type="term" value="F:metal ion binding"/>
    <property type="evidence" value="ECO:0007669"/>
    <property type="project" value="UniProtKB-UniRule"/>
</dbReference>